<feature type="region of interest" description="Disordered" evidence="7">
    <location>
        <begin position="74"/>
        <end position="107"/>
    </location>
</feature>
<comment type="similarity">
    <text evidence="6">Belongs to the LptE lipoprotein family.</text>
</comment>
<feature type="compositionally biased region" description="Low complexity" evidence="7">
    <location>
        <begin position="74"/>
        <end position="91"/>
    </location>
</feature>
<keyword evidence="5 6" id="KW-0449">Lipoprotein</keyword>
<dbReference type="GO" id="GO:0001530">
    <property type="term" value="F:lipopolysaccharide binding"/>
    <property type="evidence" value="ECO:0007669"/>
    <property type="project" value="TreeGrafter"/>
</dbReference>
<accession>A0A090IDA1</accession>
<name>A0A090IDA1_9GAMM</name>
<dbReference type="GO" id="GO:0015920">
    <property type="term" value="P:lipopolysaccharide transport"/>
    <property type="evidence" value="ECO:0007669"/>
    <property type="project" value="TreeGrafter"/>
</dbReference>
<dbReference type="Gene3D" id="3.30.160.150">
    <property type="entry name" value="Lipoprotein like domain"/>
    <property type="match status" value="1"/>
</dbReference>
<evidence type="ECO:0000256" key="2">
    <source>
        <dbReference type="ARBA" id="ARBA00023136"/>
    </source>
</evidence>
<feature type="compositionally biased region" description="Low complexity" evidence="7">
    <location>
        <begin position="221"/>
        <end position="234"/>
    </location>
</feature>
<evidence type="ECO:0000256" key="5">
    <source>
        <dbReference type="ARBA" id="ARBA00023288"/>
    </source>
</evidence>
<dbReference type="HOGENOM" id="CLU_103309_1_0_6"/>
<dbReference type="GO" id="GO:1990351">
    <property type="term" value="C:transporter complex"/>
    <property type="evidence" value="ECO:0007669"/>
    <property type="project" value="TreeGrafter"/>
</dbReference>
<dbReference type="Proteomes" id="UP000183794">
    <property type="component" value="Unassembled WGS sequence"/>
</dbReference>
<dbReference type="PANTHER" id="PTHR38098:SF1">
    <property type="entry name" value="LPS-ASSEMBLY LIPOPROTEIN LPTE"/>
    <property type="match status" value="1"/>
</dbReference>
<keyword evidence="3 6" id="KW-0564">Palmitate</keyword>
<evidence type="ECO:0000313" key="8">
    <source>
        <dbReference type="EMBL" id="SGY82775.1"/>
    </source>
</evidence>
<keyword evidence="10" id="KW-1185">Reference proteome</keyword>
<evidence type="ECO:0000313" key="11">
    <source>
        <dbReference type="Proteomes" id="UP000183794"/>
    </source>
</evidence>
<keyword evidence="4 6" id="KW-0998">Cell outer membrane</keyword>
<keyword evidence="1 6" id="KW-0732">Signal</keyword>
<comment type="subcellular location">
    <subcellularLocation>
        <location evidence="6">Cell outer membrane</location>
        <topology evidence="6">Lipid-anchor</topology>
    </subcellularLocation>
</comment>
<dbReference type="PATRIC" id="fig|80854.5.peg.617"/>
<dbReference type="Proteomes" id="UP000182660">
    <property type="component" value="Unassembled WGS sequence"/>
</dbReference>
<evidence type="ECO:0000256" key="3">
    <source>
        <dbReference type="ARBA" id="ARBA00023139"/>
    </source>
</evidence>
<evidence type="ECO:0000313" key="10">
    <source>
        <dbReference type="Proteomes" id="UP000182660"/>
    </source>
</evidence>
<evidence type="ECO:0000256" key="1">
    <source>
        <dbReference type="ARBA" id="ARBA00022729"/>
    </source>
</evidence>
<evidence type="ECO:0000256" key="4">
    <source>
        <dbReference type="ARBA" id="ARBA00023237"/>
    </source>
</evidence>
<comment type="function">
    <text evidence="6">Together with LptD, is involved in the assembly of lipopolysaccharide (LPS) at the surface of the outer membrane. Required for the proper assembly of LptD. Binds LPS and may serve as the LPS recognition site at the outer membrane.</text>
</comment>
<dbReference type="GO" id="GO:0043165">
    <property type="term" value="P:Gram-negative-bacterium-type cell outer membrane assembly"/>
    <property type="evidence" value="ECO:0007669"/>
    <property type="project" value="UniProtKB-UniRule"/>
</dbReference>
<dbReference type="STRING" id="80854.MVIS_0587"/>
<feature type="compositionally biased region" description="Polar residues" evidence="7">
    <location>
        <begin position="96"/>
        <end position="107"/>
    </location>
</feature>
<reference evidence="8 10" key="2">
    <citation type="submission" date="2016-11" db="EMBL/GenBank/DDBJ databases">
        <authorList>
            <person name="Klemetsen T."/>
        </authorList>
    </citation>
    <scope>NUCLEOTIDE SEQUENCE [LARGE SCALE GENOMIC DNA]</scope>
    <source>
        <strain evidence="8">MT 2528</strain>
    </source>
</reference>
<dbReference type="GO" id="GO:0009279">
    <property type="term" value="C:cell outer membrane"/>
    <property type="evidence" value="ECO:0007669"/>
    <property type="project" value="UniProtKB-SubCell"/>
</dbReference>
<evidence type="ECO:0000313" key="9">
    <source>
        <dbReference type="EMBL" id="SGY83536.1"/>
    </source>
</evidence>
<dbReference type="HAMAP" id="MF_01186">
    <property type="entry name" value="LPS_assembly_LptE"/>
    <property type="match status" value="1"/>
</dbReference>
<proteinExistence type="inferred from homology"/>
<comment type="subunit">
    <text evidence="6">Component of the lipopolysaccharide transport and assembly complex. Interacts with LptD.</text>
</comment>
<dbReference type="Pfam" id="PF04390">
    <property type="entry name" value="LptE"/>
    <property type="match status" value="1"/>
</dbReference>
<dbReference type="EMBL" id="FPLD01000007">
    <property type="protein sequence ID" value="SGY83536.1"/>
    <property type="molecule type" value="Genomic_DNA"/>
</dbReference>
<dbReference type="AlphaFoldDB" id="A0A090IDA1"/>
<organism evidence="9 11">
    <name type="scientific">Moritella viscosa</name>
    <dbReference type="NCBI Taxonomy" id="80854"/>
    <lineage>
        <taxon>Bacteria</taxon>
        <taxon>Pseudomonadati</taxon>
        <taxon>Pseudomonadota</taxon>
        <taxon>Gammaproteobacteria</taxon>
        <taxon>Alteromonadales</taxon>
        <taxon>Moritellaceae</taxon>
        <taxon>Moritella</taxon>
    </lineage>
</organism>
<dbReference type="PROSITE" id="PS51257">
    <property type="entry name" value="PROKAR_LIPOPROTEIN"/>
    <property type="match status" value="1"/>
</dbReference>
<evidence type="ECO:0000256" key="6">
    <source>
        <dbReference type="HAMAP-Rule" id="MF_01186"/>
    </source>
</evidence>
<dbReference type="EMBL" id="FPLJ01000009">
    <property type="protein sequence ID" value="SGY82775.1"/>
    <property type="molecule type" value="Genomic_DNA"/>
</dbReference>
<gene>
    <name evidence="6" type="primary">lptE</name>
    <name evidence="8" type="ORF">MT2528_0306</name>
    <name evidence="9" type="ORF">NVI5450_0290</name>
</gene>
<feature type="region of interest" description="Disordered" evidence="7">
    <location>
        <begin position="213"/>
        <end position="234"/>
    </location>
</feature>
<dbReference type="GeneID" id="61294040"/>
<keyword evidence="2 6" id="KW-0472">Membrane</keyword>
<evidence type="ECO:0000256" key="7">
    <source>
        <dbReference type="SAM" id="MobiDB-lite"/>
    </source>
</evidence>
<dbReference type="OrthoDB" id="5801564at2"/>
<reference evidence="9 11" key="1">
    <citation type="submission" date="2016-11" db="EMBL/GenBank/DDBJ databases">
        <authorList>
            <person name="Jaros S."/>
            <person name="Januszkiewicz K."/>
            <person name="Wedrychowicz H."/>
        </authorList>
    </citation>
    <scope>NUCLEOTIDE SEQUENCE [LARGE SCALE GENOMIC DNA]</scope>
    <source>
        <strain evidence="9">NVI 5450</strain>
    </source>
</reference>
<dbReference type="PANTHER" id="PTHR38098">
    <property type="entry name" value="LPS-ASSEMBLY LIPOPROTEIN LPTE"/>
    <property type="match status" value="1"/>
</dbReference>
<protein>
    <recommendedName>
        <fullName evidence="6">LPS-assembly lipoprotein LptE</fullName>
    </recommendedName>
</protein>
<dbReference type="InterPro" id="IPR007485">
    <property type="entry name" value="LPS_assembly_LptE"/>
</dbReference>
<sequence>MIASALKPGFIRLICIFLFTAILGGCGFHLKNGSGIPDELRNLTLVSSKYSDLTRLIKQELRYNQINLVVPTVESTTSDESQTTETNDSSEIMGEDSTQTKTTAMDPSLLNSQTPVLRIMSESTTSRTVSLYSDASAAEHELSYVIQMEVRLPNQEPQYFTVALQRDQLNNSQEALARSREAELLRKELREAAAQQVVRTLSQVIIEPKTIGDNDTELSETELNTELNTEFEAN</sequence>
<dbReference type="KEGG" id="mvs:MVIS_0587"/>
<dbReference type="RefSeq" id="WP_045109034.1">
    <property type="nucleotide sequence ID" value="NZ_CAWQZC010000098.1"/>
</dbReference>